<accession>A0ABR7NJ29</accession>
<gene>
    <name evidence="1" type="ORF">H8717_08345</name>
</gene>
<keyword evidence="2" id="KW-1185">Reference proteome</keyword>
<dbReference type="Proteomes" id="UP000658131">
    <property type="component" value="Unassembled WGS sequence"/>
</dbReference>
<proteinExistence type="predicted"/>
<organism evidence="1 2">
    <name type="scientific">Yanshouia hominis</name>
    <dbReference type="NCBI Taxonomy" id="2763673"/>
    <lineage>
        <taxon>Bacteria</taxon>
        <taxon>Bacillati</taxon>
        <taxon>Bacillota</taxon>
        <taxon>Clostridia</taxon>
        <taxon>Eubacteriales</taxon>
        <taxon>Oscillospiraceae</taxon>
        <taxon>Yanshouia</taxon>
    </lineage>
</organism>
<protein>
    <submittedName>
        <fullName evidence="1">Uncharacterized protein</fullName>
    </submittedName>
</protein>
<sequence length="118" mass="13292">MAIGPFENSVAWHLNESDPPAVSGNEISQSAYSGSMQQILRENVGNYVICEFLVGTQNLERKEGILYSVGVSFIVLYSVYNQEYIVCDFYSLKFVTFLDPETLARRGINLSMIPQLQQ</sequence>
<dbReference type="EMBL" id="JACRTB010000011">
    <property type="protein sequence ID" value="MBC8576412.1"/>
    <property type="molecule type" value="Genomic_DNA"/>
</dbReference>
<dbReference type="RefSeq" id="WP_262399944.1">
    <property type="nucleotide sequence ID" value="NZ_JACRTB010000011.1"/>
</dbReference>
<reference evidence="1 2" key="1">
    <citation type="submission" date="2020-08" db="EMBL/GenBank/DDBJ databases">
        <title>Genome public.</title>
        <authorList>
            <person name="Liu C."/>
            <person name="Sun Q."/>
        </authorList>
    </citation>
    <scope>NUCLEOTIDE SEQUENCE [LARGE SCALE GENOMIC DNA]</scope>
    <source>
        <strain evidence="1 2">BX1</strain>
    </source>
</reference>
<name>A0ABR7NJ29_9FIRM</name>
<evidence type="ECO:0000313" key="2">
    <source>
        <dbReference type="Proteomes" id="UP000658131"/>
    </source>
</evidence>
<comment type="caution">
    <text evidence="1">The sequence shown here is derived from an EMBL/GenBank/DDBJ whole genome shotgun (WGS) entry which is preliminary data.</text>
</comment>
<evidence type="ECO:0000313" key="1">
    <source>
        <dbReference type="EMBL" id="MBC8576412.1"/>
    </source>
</evidence>